<protein>
    <submittedName>
        <fullName evidence="1">Uncharacterized protein</fullName>
    </submittedName>
</protein>
<reference evidence="1" key="1">
    <citation type="journal article" date="2015" name="Nature">
        <title>Complex archaea that bridge the gap between prokaryotes and eukaryotes.</title>
        <authorList>
            <person name="Spang A."/>
            <person name="Saw J.H."/>
            <person name="Jorgensen S.L."/>
            <person name="Zaremba-Niedzwiedzka K."/>
            <person name="Martijn J."/>
            <person name="Lind A.E."/>
            <person name="van Eijk R."/>
            <person name="Schleper C."/>
            <person name="Guy L."/>
            <person name="Ettema T.J."/>
        </authorList>
    </citation>
    <scope>NUCLEOTIDE SEQUENCE</scope>
</reference>
<dbReference type="EMBL" id="LAZR01007881">
    <property type="protein sequence ID" value="KKM82320.1"/>
    <property type="molecule type" value="Genomic_DNA"/>
</dbReference>
<evidence type="ECO:0000313" key="1">
    <source>
        <dbReference type="EMBL" id="KKM82320.1"/>
    </source>
</evidence>
<name>A0A0F9N0E2_9ZZZZ</name>
<dbReference type="AlphaFoldDB" id="A0A0F9N0E2"/>
<gene>
    <name evidence="1" type="ORF">LCGC14_1320800</name>
</gene>
<proteinExistence type="predicted"/>
<organism evidence="1">
    <name type="scientific">marine sediment metagenome</name>
    <dbReference type="NCBI Taxonomy" id="412755"/>
    <lineage>
        <taxon>unclassified sequences</taxon>
        <taxon>metagenomes</taxon>
        <taxon>ecological metagenomes</taxon>
    </lineage>
</organism>
<comment type="caution">
    <text evidence="1">The sequence shown here is derived from an EMBL/GenBank/DDBJ whole genome shotgun (WGS) entry which is preliminary data.</text>
</comment>
<sequence>MANRTGPFGLEPVFNQDGSPWNAALIECFISSSYAVALFVGDPVTISPTLAERDTSGKRPTVNTHAGTSGLLVFGVIRAFKPDPTNLELKHNPASNERICWVARAADDLVFRIRDNADGTPTKVFPGQNAEMVAGAGGSTVTGKSSFALDASTPTTTQAFPLHILGLADIENNELADSAIWDVVLNTNQNATGRILGITAA</sequence>
<accession>A0A0F9N0E2</accession>